<reference evidence="7 8" key="1">
    <citation type="submission" date="2019-03" db="EMBL/GenBank/DDBJ databases">
        <title>Genomic Encyclopedia of Type Strains, Phase IV (KMG-IV): sequencing the most valuable type-strain genomes for metagenomic binning, comparative biology and taxonomic classification.</title>
        <authorList>
            <person name="Goeker M."/>
        </authorList>
    </citation>
    <scope>NUCLEOTIDE SEQUENCE [LARGE SCALE GENOMIC DNA]</scope>
    <source>
        <strain evidence="7 8">DSM 23802</strain>
    </source>
</reference>
<name>A0A4R3KG08_9BACI</name>
<dbReference type="RefSeq" id="WP_132768936.1">
    <property type="nucleotide sequence ID" value="NZ_SMAB01000010.1"/>
</dbReference>
<sequence length="363" mass="41409">MFTYYKRYARTAFDIFLIVFTVYLIMFVFSYVYNIAKPIFVGFVIYLMIEPLARFLHKRGVKKSIATTISTLVFVLIILGITVTVGIIFTLQIHQLAQSLPHYIYFFQEELIAKANYVQMKLNALPPGVVEKIGDYSQIIANKSSSFLSGLLLGLFNFLTSIPTLVMNFVLGLILAYFLSLEIVQWKRLAEEKTPKTFKKAYYFLKENVIKGILTYVKAQLKLISFTFLIIYFGLLFLGIENSFSISLLSAFFDLLPILGVSTVFVPWIIYLFIIGRITPALWLGLLLLVVIVFRQIAEPKITGESLGVSAFTMLSFMVISLSLFGVAGVILSPVLLILIKALYEKGYLKKWIRIPKEEYEEK</sequence>
<dbReference type="GO" id="GO:0055085">
    <property type="term" value="P:transmembrane transport"/>
    <property type="evidence" value="ECO:0007669"/>
    <property type="project" value="TreeGrafter"/>
</dbReference>
<dbReference type="PANTHER" id="PTHR21716">
    <property type="entry name" value="TRANSMEMBRANE PROTEIN"/>
    <property type="match status" value="1"/>
</dbReference>
<comment type="similarity">
    <text evidence="2">Belongs to the autoinducer-2 exporter (AI-2E) (TC 2.A.86) family.</text>
</comment>
<organism evidence="7 8">
    <name type="scientific">Tepidibacillus fermentans</name>
    <dbReference type="NCBI Taxonomy" id="1281767"/>
    <lineage>
        <taxon>Bacteria</taxon>
        <taxon>Bacillati</taxon>
        <taxon>Bacillota</taxon>
        <taxon>Bacilli</taxon>
        <taxon>Bacillales</taxon>
        <taxon>Bacillaceae</taxon>
        <taxon>Tepidibacillus</taxon>
    </lineage>
</organism>
<evidence type="ECO:0000256" key="4">
    <source>
        <dbReference type="ARBA" id="ARBA00022989"/>
    </source>
</evidence>
<evidence type="ECO:0000256" key="3">
    <source>
        <dbReference type="ARBA" id="ARBA00022692"/>
    </source>
</evidence>
<dbReference type="InterPro" id="IPR002549">
    <property type="entry name" value="AI-2E-like"/>
</dbReference>
<protein>
    <submittedName>
        <fullName evidence="7">Sporulation integral membrane protein YtvI</fullName>
    </submittedName>
</protein>
<feature type="transmembrane region" description="Helical" evidence="6">
    <location>
        <begin position="221"/>
        <end position="240"/>
    </location>
</feature>
<feature type="transmembrane region" description="Helical" evidence="6">
    <location>
        <begin position="281"/>
        <end position="298"/>
    </location>
</feature>
<dbReference type="PANTHER" id="PTHR21716:SF68">
    <property type="entry name" value="TRANSPORT PROTEIN YTVI-RELATED"/>
    <property type="match status" value="1"/>
</dbReference>
<evidence type="ECO:0000256" key="6">
    <source>
        <dbReference type="SAM" id="Phobius"/>
    </source>
</evidence>
<evidence type="ECO:0000256" key="5">
    <source>
        <dbReference type="ARBA" id="ARBA00023136"/>
    </source>
</evidence>
<dbReference type="Pfam" id="PF01594">
    <property type="entry name" value="AI-2E_transport"/>
    <property type="match status" value="1"/>
</dbReference>
<feature type="transmembrane region" description="Helical" evidence="6">
    <location>
        <begin position="12"/>
        <end position="33"/>
    </location>
</feature>
<feature type="transmembrane region" description="Helical" evidence="6">
    <location>
        <begin position="318"/>
        <end position="344"/>
    </location>
</feature>
<evidence type="ECO:0000313" key="7">
    <source>
        <dbReference type="EMBL" id="TCS82095.1"/>
    </source>
</evidence>
<dbReference type="NCBIfam" id="TIGR02872">
    <property type="entry name" value="spore_ytvI"/>
    <property type="match status" value="1"/>
</dbReference>
<keyword evidence="5 6" id="KW-0472">Membrane</keyword>
<gene>
    <name evidence="7" type="ORF">EDD72_11028</name>
</gene>
<proteinExistence type="inferred from homology"/>
<keyword evidence="4 6" id="KW-1133">Transmembrane helix</keyword>
<feature type="transmembrane region" description="Helical" evidence="6">
    <location>
        <begin position="246"/>
        <end position="274"/>
    </location>
</feature>
<dbReference type="AlphaFoldDB" id="A0A4R3KG08"/>
<dbReference type="InterPro" id="IPR014227">
    <property type="entry name" value="YtvI-like"/>
</dbReference>
<evidence type="ECO:0000256" key="1">
    <source>
        <dbReference type="ARBA" id="ARBA00004141"/>
    </source>
</evidence>
<dbReference type="EMBL" id="SMAB01000010">
    <property type="protein sequence ID" value="TCS82095.1"/>
    <property type="molecule type" value="Genomic_DNA"/>
</dbReference>
<evidence type="ECO:0000256" key="2">
    <source>
        <dbReference type="ARBA" id="ARBA00009773"/>
    </source>
</evidence>
<evidence type="ECO:0000313" key="8">
    <source>
        <dbReference type="Proteomes" id="UP000295788"/>
    </source>
</evidence>
<feature type="transmembrane region" description="Helical" evidence="6">
    <location>
        <begin position="39"/>
        <end position="57"/>
    </location>
</feature>
<dbReference type="OrthoDB" id="9774361at2"/>
<dbReference type="Proteomes" id="UP000295788">
    <property type="component" value="Unassembled WGS sequence"/>
</dbReference>
<keyword evidence="3 6" id="KW-0812">Transmembrane</keyword>
<accession>A0A4R3KG08</accession>
<comment type="subcellular location">
    <subcellularLocation>
        <location evidence="1">Membrane</location>
        <topology evidence="1">Multi-pass membrane protein</topology>
    </subcellularLocation>
</comment>
<keyword evidence="8" id="KW-1185">Reference proteome</keyword>
<comment type="caution">
    <text evidence="7">The sequence shown here is derived from an EMBL/GenBank/DDBJ whole genome shotgun (WGS) entry which is preliminary data.</text>
</comment>
<feature type="transmembrane region" description="Helical" evidence="6">
    <location>
        <begin position="155"/>
        <end position="179"/>
    </location>
</feature>
<feature type="transmembrane region" description="Helical" evidence="6">
    <location>
        <begin position="69"/>
        <end position="93"/>
    </location>
</feature>
<dbReference type="GO" id="GO:0016020">
    <property type="term" value="C:membrane"/>
    <property type="evidence" value="ECO:0007669"/>
    <property type="project" value="UniProtKB-SubCell"/>
</dbReference>